<evidence type="ECO:0000256" key="1">
    <source>
        <dbReference type="SAM" id="Phobius"/>
    </source>
</evidence>
<protein>
    <submittedName>
        <fullName evidence="2">Uncharacterized protein</fullName>
    </submittedName>
</protein>
<keyword evidence="1" id="KW-1133">Transmembrane helix</keyword>
<sequence length="65" mass="6954">MEGLPSFLRGFAERQPVTLGVETPRELTSGAPVGDQATALALWPGGLTLAALALPQWLFHRAGRR</sequence>
<feature type="transmembrane region" description="Helical" evidence="1">
    <location>
        <begin position="40"/>
        <end position="59"/>
    </location>
</feature>
<evidence type="ECO:0000313" key="2">
    <source>
        <dbReference type="EMBL" id="USY18254.1"/>
    </source>
</evidence>
<proteinExistence type="predicted"/>
<reference evidence="2" key="1">
    <citation type="submission" date="2022-06" db="EMBL/GenBank/DDBJ databases">
        <authorList>
            <person name="Ping M."/>
        </authorList>
    </citation>
    <scope>NUCLEOTIDE SEQUENCE</scope>
    <source>
        <strain evidence="2">JCM11759T</strain>
    </source>
</reference>
<gene>
    <name evidence="2" type="ORF">NE857_23450</name>
</gene>
<keyword evidence="3" id="KW-1185">Reference proteome</keyword>
<dbReference type="RefSeq" id="WP_254417685.1">
    <property type="nucleotide sequence ID" value="NZ_BAAAJB010000022.1"/>
</dbReference>
<dbReference type="Proteomes" id="UP001055940">
    <property type="component" value="Chromosome"/>
</dbReference>
<accession>A0ABY5D1Q8</accession>
<name>A0ABY5D1Q8_9ACTN</name>
<evidence type="ECO:0000313" key="3">
    <source>
        <dbReference type="Proteomes" id="UP001055940"/>
    </source>
</evidence>
<organism evidence="2 3">
    <name type="scientific">Nocardiopsis exhalans</name>
    <dbReference type="NCBI Taxonomy" id="163604"/>
    <lineage>
        <taxon>Bacteria</taxon>
        <taxon>Bacillati</taxon>
        <taxon>Actinomycetota</taxon>
        <taxon>Actinomycetes</taxon>
        <taxon>Streptosporangiales</taxon>
        <taxon>Nocardiopsidaceae</taxon>
        <taxon>Nocardiopsis</taxon>
    </lineage>
</organism>
<keyword evidence="1" id="KW-0472">Membrane</keyword>
<dbReference type="EMBL" id="CP099837">
    <property type="protein sequence ID" value="USY18254.1"/>
    <property type="molecule type" value="Genomic_DNA"/>
</dbReference>
<keyword evidence="1" id="KW-0812">Transmembrane</keyword>